<keyword evidence="3" id="KW-1185">Reference proteome</keyword>
<evidence type="ECO:0000313" key="2">
    <source>
        <dbReference type="EMBL" id="CAE6942991.1"/>
    </source>
</evidence>
<reference evidence="2" key="1">
    <citation type="submission" date="2021-02" db="EMBL/GenBank/DDBJ databases">
        <authorList>
            <person name="Vanwijnsberghe S."/>
        </authorList>
    </citation>
    <scope>NUCLEOTIDE SEQUENCE</scope>
    <source>
        <strain evidence="2">R-70211</strain>
    </source>
</reference>
<protein>
    <submittedName>
        <fullName evidence="2">Uncharacterized protein</fullName>
    </submittedName>
</protein>
<comment type="caution">
    <text evidence="2">The sequence shown here is derived from an EMBL/GenBank/DDBJ whole genome shotgun (WGS) entry which is preliminary data.</text>
</comment>
<dbReference type="Proteomes" id="UP000675121">
    <property type="component" value="Unassembled WGS sequence"/>
</dbReference>
<dbReference type="EMBL" id="CAJNAS010000019">
    <property type="protein sequence ID" value="CAE6942991.1"/>
    <property type="molecule type" value="Genomic_DNA"/>
</dbReference>
<evidence type="ECO:0000313" key="3">
    <source>
        <dbReference type="Proteomes" id="UP000675121"/>
    </source>
</evidence>
<dbReference type="RefSeq" id="WP_201084409.1">
    <property type="nucleotide sequence ID" value="NZ_CAJNAS010000019.1"/>
</dbReference>
<proteinExistence type="predicted"/>
<organism evidence="2 3">
    <name type="scientific">Paraburkholderia domus</name>
    <dbReference type="NCBI Taxonomy" id="2793075"/>
    <lineage>
        <taxon>Bacteria</taxon>
        <taxon>Pseudomonadati</taxon>
        <taxon>Pseudomonadota</taxon>
        <taxon>Betaproteobacteria</taxon>
        <taxon>Burkholderiales</taxon>
        <taxon>Burkholderiaceae</taxon>
        <taxon>Paraburkholderia</taxon>
    </lineage>
</organism>
<dbReference type="AlphaFoldDB" id="A0A9N8R5K2"/>
<evidence type="ECO:0000256" key="1">
    <source>
        <dbReference type="SAM" id="MobiDB-lite"/>
    </source>
</evidence>
<feature type="compositionally biased region" description="Low complexity" evidence="1">
    <location>
        <begin position="111"/>
        <end position="124"/>
    </location>
</feature>
<gene>
    <name evidence="2" type="ORF">R70211_05806</name>
</gene>
<name>A0A9N8R5K2_9BURK</name>
<feature type="region of interest" description="Disordered" evidence="1">
    <location>
        <begin position="104"/>
        <end position="133"/>
    </location>
</feature>
<sequence>MEHNWPALIKAAALRIAGLKRYWKLISGFVYRVSLLAETREAKKIENMIKYLDGVSKTLTVLKKNGVPDEKIQELAIELNVPLIQANLEGMIIARKFVLAPTSPEASQNASSRDPSSDSSKPSSGDPPPPQAP</sequence>
<accession>A0A9N8R5K2</accession>